<evidence type="ECO:0000256" key="2">
    <source>
        <dbReference type="ARBA" id="ARBA00022695"/>
    </source>
</evidence>
<dbReference type="PANTHER" id="PTHR34072">
    <property type="entry name" value="ENZYMATIC POLYPROTEIN-RELATED"/>
    <property type="match status" value="1"/>
</dbReference>
<evidence type="ECO:0000256" key="1">
    <source>
        <dbReference type="ARBA" id="ARBA00022679"/>
    </source>
</evidence>
<evidence type="ECO:0000313" key="10">
    <source>
        <dbReference type="Proteomes" id="UP000434957"/>
    </source>
</evidence>
<feature type="non-terminal residue" evidence="9">
    <location>
        <position position="300"/>
    </location>
</feature>
<evidence type="ECO:0000256" key="4">
    <source>
        <dbReference type="ARBA" id="ARBA00022759"/>
    </source>
</evidence>
<evidence type="ECO:0000313" key="9">
    <source>
        <dbReference type="EMBL" id="KAE9264177.1"/>
    </source>
</evidence>
<keyword evidence="4" id="KW-0255">Endonuclease</keyword>
<dbReference type="CDD" id="cd09274">
    <property type="entry name" value="RNase_HI_RT_Ty3"/>
    <property type="match status" value="1"/>
</dbReference>
<sequence>LVTDASKVGLGACLMQDHGHGWQPVAPYLYGRQFTIITDHAALKWLMTSANLTGKLHRWTLTLQEFDFEVEYWPGTTNVVADALSRAPTPTTKVLAAVGRRRRARQRAAATTGAATTGVTATAGTNNSAVQAPRTSRAVNASVTREQNAHINEGESLRAVPDTGVASTEAARRESAAVVAKDASGGTDGTAVNDTGAGGSGMATRVAESGTKVTVAPKKPRRVVWWSDEAAAARPLTRAANRRAEDASRMAAIAAAKDGAVDEMAVNGAMSETMNDDSVGATAETSDAPSTRAEHGSVTD</sequence>
<dbReference type="GO" id="GO:0004519">
    <property type="term" value="F:endonuclease activity"/>
    <property type="evidence" value="ECO:0007669"/>
    <property type="project" value="UniProtKB-KW"/>
</dbReference>
<keyword evidence="2" id="KW-0548">Nucleotidyltransferase</keyword>
<feature type="region of interest" description="Disordered" evidence="7">
    <location>
        <begin position="272"/>
        <end position="300"/>
    </location>
</feature>
<dbReference type="InterPro" id="IPR043502">
    <property type="entry name" value="DNA/RNA_pol_sf"/>
</dbReference>
<evidence type="ECO:0000256" key="7">
    <source>
        <dbReference type="SAM" id="MobiDB-lite"/>
    </source>
</evidence>
<feature type="domain" description="Reverse transcriptase RNase H-like" evidence="8">
    <location>
        <begin position="27"/>
        <end position="66"/>
    </location>
</feature>
<evidence type="ECO:0000256" key="6">
    <source>
        <dbReference type="ARBA" id="ARBA00022918"/>
    </source>
</evidence>
<feature type="region of interest" description="Disordered" evidence="7">
    <location>
        <begin position="160"/>
        <end position="210"/>
    </location>
</feature>
<dbReference type="PANTHER" id="PTHR34072:SF58">
    <property type="entry name" value="DNA (CYTOSINE-5-)-METHYLTRANSFERASE"/>
    <property type="match status" value="1"/>
</dbReference>
<keyword evidence="3" id="KW-0540">Nuclease</keyword>
<accession>A0A6A4AUQ9</accession>
<dbReference type="Pfam" id="PF17917">
    <property type="entry name" value="RT_RNaseH"/>
    <property type="match status" value="1"/>
</dbReference>
<dbReference type="AlphaFoldDB" id="A0A6A4AUQ9"/>
<protein>
    <recommendedName>
        <fullName evidence="8">Reverse transcriptase RNase H-like domain-containing protein</fullName>
    </recommendedName>
</protein>
<dbReference type="SUPFAM" id="SSF56672">
    <property type="entry name" value="DNA/RNA polymerases"/>
    <property type="match status" value="1"/>
</dbReference>
<dbReference type="InterPro" id="IPR041373">
    <property type="entry name" value="RT_RNaseH"/>
</dbReference>
<dbReference type="GO" id="GO:0016787">
    <property type="term" value="F:hydrolase activity"/>
    <property type="evidence" value="ECO:0007669"/>
    <property type="project" value="UniProtKB-KW"/>
</dbReference>
<proteinExistence type="predicted"/>
<keyword evidence="6" id="KW-0695">RNA-directed DNA polymerase</keyword>
<dbReference type="EMBL" id="QXFT01008543">
    <property type="protein sequence ID" value="KAE9264177.1"/>
    <property type="molecule type" value="Genomic_DNA"/>
</dbReference>
<name>A0A6A4AUQ9_9STRA</name>
<evidence type="ECO:0000259" key="8">
    <source>
        <dbReference type="Pfam" id="PF17917"/>
    </source>
</evidence>
<reference evidence="9 10" key="1">
    <citation type="submission" date="2018-08" db="EMBL/GenBank/DDBJ databases">
        <title>Genomic investigation of the strawberry pathogen Phytophthora fragariae indicates pathogenicity is determined by transcriptional variation in three key races.</title>
        <authorList>
            <person name="Adams T.M."/>
            <person name="Armitage A.D."/>
            <person name="Sobczyk M.K."/>
            <person name="Bates H.J."/>
            <person name="Dunwell J.M."/>
            <person name="Nellist C.F."/>
            <person name="Harrison R.J."/>
        </authorList>
    </citation>
    <scope>NUCLEOTIDE SEQUENCE [LARGE SCALE GENOMIC DNA]</scope>
    <source>
        <strain evidence="9 10">SCRP333</strain>
    </source>
</reference>
<organism evidence="9 10">
    <name type="scientific">Phytophthora rubi</name>
    <dbReference type="NCBI Taxonomy" id="129364"/>
    <lineage>
        <taxon>Eukaryota</taxon>
        <taxon>Sar</taxon>
        <taxon>Stramenopiles</taxon>
        <taxon>Oomycota</taxon>
        <taxon>Peronosporomycetes</taxon>
        <taxon>Peronosporales</taxon>
        <taxon>Peronosporaceae</taxon>
        <taxon>Phytophthora</taxon>
    </lineage>
</organism>
<keyword evidence="10" id="KW-1185">Reference proteome</keyword>
<comment type="caution">
    <text evidence="9">The sequence shown here is derived from an EMBL/GenBank/DDBJ whole genome shotgun (WGS) entry which is preliminary data.</text>
</comment>
<evidence type="ECO:0000256" key="3">
    <source>
        <dbReference type="ARBA" id="ARBA00022722"/>
    </source>
</evidence>
<dbReference type="Proteomes" id="UP000434957">
    <property type="component" value="Unassembled WGS sequence"/>
</dbReference>
<dbReference type="GO" id="GO:0003964">
    <property type="term" value="F:RNA-directed DNA polymerase activity"/>
    <property type="evidence" value="ECO:0007669"/>
    <property type="project" value="UniProtKB-KW"/>
</dbReference>
<keyword evidence="1" id="KW-0808">Transferase</keyword>
<keyword evidence="5" id="KW-0378">Hydrolase</keyword>
<feature type="non-terminal residue" evidence="9">
    <location>
        <position position="1"/>
    </location>
</feature>
<evidence type="ECO:0000256" key="5">
    <source>
        <dbReference type="ARBA" id="ARBA00022801"/>
    </source>
</evidence>
<gene>
    <name evidence="9" type="ORF">PR003_g32888</name>
</gene>